<proteinExistence type="predicted"/>
<protein>
    <submittedName>
        <fullName evidence="1">Uncharacterized protein</fullName>
    </submittedName>
</protein>
<evidence type="ECO:0000313" key="2">
    <source>
        <dbReference type="Proteomes" id="UP001055811"/>
    </source>
</evidence>
<name>A0ACB8ZSQ7_CICIN</name>
<dbReference type="Proteomes" id="UP001055811">
    <property type="component" value="Linkage Group LG08"/>
</dbReference>
<accession>A0ACB8ZSQ7</accession>
<evidence type="ECO:0000313" key="1">
    <source>
        <dbReference type="EMBL" id="KAI3700516.1"/>
    </source>
</evidence>
<gene>
    <name evidence="1" type="ORF">L2E82_45147</name>
</gene>
<keyword evidence="2" id="KW-1185">Reference proteome</keyword>
<sequence length="494" mass="57043">MENGNLEMPCKIRKRRFPTTSSSSFANNKLSQFLVEKTGSPENEKCINRSTCKPDEPGIMTLQKSGSDYRVNEMYEKSITNVDRSRNPSRVSAPEVINPRYGHPCSFMEKDKSFGGMPLICDAKPDEGTSRPSAKNETEINNYEHSLPKPTNNLDEIKHSLTISKQLLKLLTHIWTTNTNHNHPTSLSLASTLNHELNKARSHINKLIQEQKTTHESNEQDKVRLAVKTITRELETEKKLRKQTERMNKKLGRELASTKASLANAIKKSESEKQATEILEELCEKMARSIEKDRVELEELKEESERVREEIEEEREMLRVADMLREERLQMKLIDAKYEYENKHEQMNVLVHDLEQLLEGGERESTHLLWCKREENNKGKVVNDENALEEGSNGLSWYENLEGEVVNDEMGDMRNEVIGRNSDCIELEFGLDMKHGSEELNEFSEERVLGFSCSSNMKEYEDEMERYKMIKDLRDRIVSGSDLSRDTLGSESYL</sequence>
<reference evidence="2" key="1">
    <citation type="journal article" date="2022" name="Mol. Ecol. Resour.">
        <title>The genomes of chicory, endive, great burdock and yacon provide insights into Asteraceae palaeo-polyploidization history and plant inulin production.</title>
        <authorList>
            <person name="Fan W."/>
            <person name="Wang S."/>
            <person name="Wang H."/>
            <person name="Wang A."/>
            <person name="Jiang F."/>
            <person name="Liu H."/>
            <person name="Zhao H."/>
            <person name="Xu D."/>
            <person name="Zhang Y."/>
        </authorList>
    </citation>
    <scope>NUCLEOTIDE SEQUENCE [LARGE SCALE GENOMIC DNA]</scope>
    <source>
        <strain evidence="2">cv. Punajuju</strain>
    </source>
</reference>
<dbReference type="EMBL" id="CM042016">
    <property type="protein sequence ID" value="KAI3700516.1"/>
    <property type="molecule type" value="Genomic_DNA"/>
</dbReference>
<reference evidence="1 2" key="2">
    <citation type="journal article" date="2022" name="Mol. Ecol. Resour.">
        <title>The genomes of chicory, endive, great burdock and yacon provide insights into Asteraceae paleo-polyploidization history and plant inulin production.</title>
        <authorList>
            <person name="Fan W."/>
            <person name="Wang S."/>
            <person name="Wang H."/>
            <person name="Wang A."/>
            <person name="Jiang F."/>
            <person name="Liu H."/>
            <person name="Zhao H."/>
            <person name="Xu D."/>
            <person name="Zhang Y."/>
        </authorList>
    </citation>
    <scope>NUCLEOTIDE SEQUENCE [LARGE SCALE GENOMIC DNA]</scope>
    <source>
        <strain evidence="2">cv. Punajuju</strain>
        <tissue evidence="1">Leaves</tissue>
    </source>
</reference>
<organism evidence="1 2">
    <name type="scientific">Cichorium intybus</name>
    <name type="common">Chicory</name>
    <dbReference type="NCBI Taxonomy" id="13427"/>
    <lineage>
        <taxon>Eukaryota</taxon>
        <taxon>Viridiplantae</taxon>
        <taxon>Streptophyta</taxon>
        <taxon>Embryophyta</taxon>
        <taxon>Tracheophyta</taxon>
        <taxon>Spermatophyta</taxon>
        <taxon>Magnoliopsida</taxon>
        <taxon>eudicotyledons</taxon>
        <taxon>Gunneridae</taxon>
        <taxon>Pentapetalae</taxon>
        <taxon>asterids</taxon>
        <taxon>campanulids</taxon>
        <taxon>Asterales</taxon>
        <taxon>Asteraceae</taxon>
        <taxon>Cichorioideae</taxon>
        <taxon>Cichorieae</taxon>
        <taxon>Cichoriinae</taxon>
        <taxon>Cichorium</taxon>
    </lineage>
</organism>
<comment type="caution">
    <text evidence="1">The sequence shown here is derived from an EMBL/GenBank/DDBJ whole genome shotgun (WGS) entry which is preliminary data.</text>
</comment>